<name>A0ABT8YZC1_9SPIR</name>
<evidence type="ECO:0000313" key="2">
    <source>
        <dbReference type="Proteomes" id="UP001175147"/>
    </source>
</evidence>
<gene>
    <name evidence="1" type="ORF">Q5M86_10665</name>
</gene>
<dbReference type="RefSeq" id="WP_304392426.1">
    <property type="nucleotide sequence ID" value="NZ_JAUPBM010000163.1"/>
</dbReference>
<accession>A0ABT8YZC1</accession>
<feature type="non-terminal residue" evidence="1">
    <location>
        <position position="1"/>
    </location>
</feature>
<sequence length="79" mass="8917">LLGAAVLLTLDALADILRKKYPNANYAVIKKVKRNFNSGNYNEIKVDLYNGNGRKMQRASIEAEEISDEIEEGEVLELY</sequence>
<comment type="caution">
    <text evidence="1">The sequence shown here is derived from an EMBL/GenBank/DDBJ whole genome shotgun (WGS) entry which is preliminary data.</text>
</comment>
<proteinExistence type="predicted"/>
<keyword evidence="2" id="KW-1185">Reference proteome</keyword>
<organism evidence="1 2">
    <name type="scientific">Brachyspira innocens</name>
    <dbReference type="NCBI Taxonomy" id="13264"/>
    <lineage>
        <taxon>Bacteria</taxon>
        <taxon>Pseudomonadati</taxon>
        <taxon>Spirochaetota</taxon>
        <taxon>Spirochaetia</taxon>
        <taxon>Brachyspirales</taxon>
        <taxon>Brachyspiraceae</taxon>
        <taxon>Brachyspira</taxon>
    </lineage>
</organism>
<protein>
    <submittedName>
        <fullName evidence="1">Uncharacterized protein</fullName>
    </submittedName>
</protein>
<evidence type="ECO:0000313" key="1">
    <source>
        <dbReference type="EMBL" id="MDO7021234.1"/>
    </source>
</evidence>
<reference evidence="1" key="1">
    <citation type="submission" date="2023-07" db="EMBL/GenBank/DDBJ databases">
        <title>Mucosal microbiota of week-old chicken and adult hens.</title>
        <authorList>
            <person name="Volf J."/>
            <person name="Karasova D."/>
            <person name="Crhanova M."/>
            <person name="Faldynova M."/>
            <person name="Prikrylova H."/>
            <person name="Zeman M."/>
            <person name="Babak V."/>
            <person name="Rajova J."/>
            <person name="Rychlik I."/>
        </authorList>
    </citation>
    <scope>NUCLEOTIDE SEQUENCE</scope>
    <source>
        <strain evidence="1">ET902</strain>
    </source>
</reference>
<dbReference type="Proteomes" id="UP001175147">
    <property type="component" value="Unassembled WGS sequence"/>
</dbReference>
<dbReference type="EMBL" id="JAUPBM010000163">
    <property type="protein sequence ID" value="MDO7021234.1"/>
    <property type="molecule type" value="Genomic_DNA"/>
</dbReference>